<evidence type="ECO:0000259" key="1">
    <source>
        <dbReference type="PROSITE" id="PS50075"/>
    </source>
</evidence>
<dbReference type="PROSITE" id="PS50075">
    <property type="entry name" value="CARRIER"/>
    <property type="match status" value="1"/>
</dbReference>
<dbReference type="InterPro" id="IPR036736">
    <property type="entry name" value="ACP-like_sf"/>
</dbReference>
<organism evidence="3">
    <name type="scientific">Streptantibioticus silvisoli</name>
    <dbReference type="NCBI Taxonomy" id="2705255"/>
    <lineage>
        <taxon>Bacteria</taxon>
        <taxon>Bacillati</taxon>
        <taxon>Actinomycetota</taxon>
        <taxon>Actinomycetes</taxon>
        <taxon>Kitasatosporales</taxon>
        <taxon>Streptomycetaceae</taxon>
        <taxon>Streptantibioticus</taxon>
    </lineage>
</organism>
<evidence type="ECO:0000313" key="4">
    <source>
        <dbReference type="Proteomes" id="UP001156398"/>
    </source>
</evidence>
<reference evidence="3 4" key="1">
    <citation type="submission" date="2023-05" db="EMBL/GenBank/DDBJ databases">
        <title>Streptantibioticus silvisoli sp. nov., acidotolerant actinomycetes 1 from pine litter.</title>
        <authorList>
            <person name="Swiecimska M."/>
            <person name="Golinska P."/>
            <person name="Sangal V."/>
            <person name="Wachnowicz B."/>
            <person name="Goodfellow M."/>
        </authorList>
    </citation>
    <scope>NUCLEOTIDE SEQUENCE</scope>
    <source>
        <strain evidence="3">SL13</strain>
        <strain evidence="2 4">SL54</strain>
    </source>
</reference>
<dbReference type="Pfam" id="PF00550">
    <property type="entry name" value="PP-binding"/>
    <property type="match status" value="1"/>
</dbReference>
<dbReference type="AlphaFoldDB" id="A0AA90H4K4"/>
<evidence type="ECO:0000313" key="3">
    <source>
        <dbReference type="EMBL" id="MDI5973329.1"/>
    </source>
</evidence>
<gene>
    <name evidence="2" type="ORF">POF43_001350</name>
    <name evidence="3" type="ORF">POF50_028965</name>
</gene>
<dbReference type="EMBL" id="JAAGKO020000001">
    <property type="protein sequence ID" value="MDI5961383.1"/>
    <property type="molecule type" value="Genomic_DNA"/>
</dbReference>
<dbReference type="Gene3D" id="1.10.1200.10">
    <property type="entry name" value="ACP-like"/>
    <property type="match status" value="1"/>
</dbReference>
<dbReference type="InterPro" id="IPR009081">
    <property type="entry name" value="PP-bd_ACP"/>
</dbReference>
<comment type="caution">
    <text evidence="3">The sequence shown here is derived from an EMBL/GenBank/DDBJ whole genome shotgun (WGS) entry which is preliminary data.</text>
</comment>
<dbReference type="RefSeq" id="WP_271312797.1">
    <property type="nucleotide sequence ID" value="NZ_JAAGKO020000001.1"/>
</dbReference>
<keyword evidence="4" id="KW-1185">Reference proteome</keyword>
<protein>
    <submittedName>
        <fullName evidence="3">Acyl carrier protein</fullName>
    </submittedName>
</protein>
<proteinExistence type="predicted"/>
<dbReference type="EMBL" id="JABXJJ020000044">
    <property type="protein sequence ID" value="MDI5973329.1"/>
    <property type="molecule type" value="Genomic_DNA"/>
</dbReference>
<sequence>MAVEVSADQVRDAVKAYLGRFLDDMDGMEDVDLISGGLLDSLVAVQLIDFIQNRFGVTVDDEDLEIANFDSVNRVVAFVERKRGRA</sequence>
<accession>A0AA90H4K4</accession>
<evidence type="ECO:0000313" key="2">
    <source>
        <dbReference type="EMBL" id="MDI5961383.1"/>
    </source>
</evidence>
<name>A0AA90H4K4_9ACTN</name>
<dbReference type="SUPFAM" id="SSF47336">
    <property type="entry name" value="ACP-like"/>
    <property type="match status" value="1"/>
</dbReference>
<dbReference type="Proteomes" id="UP001156398">
    <property type="component" value="Unassembled WGS sequence"/>
</dbReference>
<feature type="domain" description="Carrier" evidence="1">
    <location>
        <begin position="4"/>
        <end position="83"/>
    </location>
</feature>